<dbReference type="AlphaFoldDB" id="A0A5J9WAX3"/>
<dbReference type="Gramene" id="TVU45489">
    <property type="protein sequence ID" value="TVU45489"/>
    <property type="gene ID" value="EJB05_04978"/>
</dbReference>
<dbReference type="EMBL" id="RWGY01000004">
    <property type="protein sequence ID" value="TVU45489.1"/>
    <property type="molecule type" value="Genomic_DNA"/>
</dbReference>
<sequence length="87" mass="9182">TGGSPPNPTQPYPAVAESLTQIPAAAQQGRRSRHLAAARSCAASARQQARLYPPPASTAGESSIILLSRCLTAKKLIRILRFGRSKS</sequence>
<accession>A0A5J9WAX3</accession>
<organism evidence="1 2">
    <name type="scientific">Eragrostis curvula</name>
    <name type="common">weeping love grass</name>
    <dbReference type="NCBI Taxonomy" id="38414"/>
    <lineage>
        <taxon>Eukaryota</taxon>
        <taxon>Viridiplantae</taxon>
        <taxon>Streptophyta</taxon>
        <taxon>Embryophyta</taxon>
        <taxon>Tracheophyta</taxon>
        <taxon>Spermatophyta</taxon>
        <taxon>Magnoliopsida</taxon>
        <taxon>Liliopsida</taxon>
        <taxon>Poales</taxon>
        <taxon>Poaceae</taxon>
        <taxon>PACMAD clade</taxon>
        <taxon>Chloridoideae</taxon>
        <taxon>Eragrostideae</taxon>
        <taxon>Eragrostidinae</taxon>
        <taxon>Eragrostis</taxon>
    </lineage>
</organism>
<evidence type="ECO:0000313" key="2">
    <source>
        <dbReference type="Proteomes" id="UP000324897"/>
    </source>
</evidence>
<name>A0A5J9WAX3_9POAL</name>
<dbReference type="Proteomes" id="UP000324897">
    <property type="component" value="Chromosome 5"/>
</dbReference>
<evidence type="ECO:0000313" key="1">
    <source>
        <dbReference type="EMBL" id="TVU45489.1"/>
    </source>
</evidence>
<feature type="non-terminal residue" evidence="1">
    <location>
        <position position="1"/>
    </location>
</feature>
<comment type="caution">
    <text evidence="1">The sequence shown here is derived from an EMBL/GenBank/DDBJ whole genome shotgun (WGS) entry which is preliminary data.</text>
</comment>
<proteinExistence type="predicted"/>
<reference evidence="1 2" key="1">
    <citation type="journal article" date="2019" name="Sci. Rep.">
        <title>A high-quality genome of Eragrostis curvula grass provides insights into Poaceae evolution and supports new strategies to enhance forage quality.</title>
        <authorList>
            <person name="Carballo J."/>
            <person name="Santos B.A.C.M."/>
            <person name="Zappacosta D."/>
            <person name="Garbus I."/>
            <person name="Selva J.P."/>
            <person name="Gallo C.A."/>
            <person name="Diaz A."/>
            <person name="Albertini E."/>
            <person name="Caccamo M."/>
            <person name="Echenique V."/>
        </authorList>
    </citation>
    <scope>NUCLEOTIDE SEQUENCE [LARGE SCALE GENOMIC DNA]</scope>
    <source>
        <strain evidence="2">cv. Victoria</strain>
        <tissue evidence="1">Leaf</tissue>
    </source>
</reference>
<keyword evidence="2" id="KW-1185">Reference proteome</keyword>
<gene>
    <name evidence="1" type="ORF">EJB05_04978</name>
</gene>
<protein>
    <submittedName>
        <fullName evidence="1">Uncharacterized protein</fullName>
    </submittedName>
</protein>